<evidence type="ECO:0000256" key="1">
    <source>
        <dbReference type="SAM" id="MobiDB-lite"/>
    </source>
</evidence>
<feature type="region of interest" description="Disordered" evidence="1">
    <location>
        <begin position="1"/>
        <end position="124"/>
    </location>
</feature>
<organism evidence="2 3">
    <name type="scientific">Xenopus laevis</name>
    <name type="common">African clawed frog</name>
    <dbReference type="NCBI Taxonomy" id="8355"/>
    <lineage>
        <taxon>Eukaryota</taxon>
        <taxon>Metazoa</taxon>
        <taxon>Chordata</taxon>
        <taxon>Craniata</taxon>
        <taxon>Vertebrata</taxon>
        <taxon>Euteleostomi</taxon>
        <taxon>Amphibia</taxon>
        <taxon>Batrachia</taxon>
        <taxon>Anura</taxon>
        <taxon>Pipoidea</taxon>
        <taxon>Pipidae</taxon>
        <taxon>Xenopodinae</taxon>
        <taxon>Xenopus</taxon>
        <taxon>Xenopus</taxon>
    </lineage>
</organism>
<gene>
    <name evidence="2" type="ORF">XELAEV_18041547mg</name>
</gene>
<dbReference type="EMBL" id="CM004481">
    <property type="protein sequence ID" value="OCT65308.1"/>
    <property type="molecule type" value="Genomic_DNA"/>
</dbReference>
<dbReference type="AlphaFoldDB" id="A0A974C2C6"/>
<dbReference type="Proteomes" id="UP000694892">
    <property type="component" value="Chromosome 8S"/>
</dbReference>
<accession>A0A974C2C6</accession>
<feature type="compositionally biased region" description="Basic and acidic residues" evidence="1">
    <location>
        <begin position="61"/>
        <end position="70"/>
    </location>
</feature>
<feature type="compositionally biased region" description="Gly residues" evidence="1">
    <location>
        <begin position="175"/>
        <end position="195"/>
    </location>
</feature>
<feature type="compositionally biased region" description="Basic and acidic residues" evidence="1">
    <location>
        <begin position="25"/>
        <end position="48"/>
    </location>
</feature>
<feature type="compositionally biased region" description="Basic residues" evidence="1">
    <location>
        <begin position="1"/>
        <end position="24"/>
    </location>
</feature>
<feature type="region of interest" description="Disordered" evidence="1">
    <location>
        <begin position="174"/>
        <end position="262"/>
    </location>
</feature>
<sequence>MERRAARRGGRKGAHRRVAQRGGKKGAERKQHEGEGGKTGREEWHEGEIIAAQREGTQAQHGEKVGDKGKSTAWREGGGTSTARREGGGQAQHGGKVGDKHNTEGRWGTSTAQRERGGRAILAPPPPEAAAVAAAPLPQKFALKVPGAAFLLPLVPSGALPSEATASTRLIGEAPLGGGQARREGGGQAQRGGKVGYKHSTEGRWETSTAWREGGGQGDKHSTEGNWETRGQAQHGGKVGDKGTRTSCREGGDKHSMEEGRERPNGRTILTRTSIGERRATFANLRRTRTADVRANKFAAEQSATSLMATRLIMRRANFRGKASSLDTQRQPRRITLCPR</sequence>
<feature type="compositionally biased region" description="Basic and acidic residues" evidence="1">
    <location>
        <begin position="238"/>
        <end position="262"/>
    </location>
</feature>
<proteinExistence type="predicted"/>
<evidence type="ECO:0000313" key="2">
    <source>
        <dbReference type="EMBL" id="OCT65308.1"/>
    </source>
</evidence>
<name>A0A974C2C6_XENLA</name>
<protein>
    <submittedName>
        <fullName evidence="2">Uncharacterized protein</fullName>
    </submittedName>
</protein>
<evidence type="ECO:0000313" key="3">
    <source>
        <dbReference type="Proteomes" id="UP000694892"/>
    </source>
</evidence>
<reference evidence="3" key="1">
    <citation type="journal article" date="2016" name="Nature">
        <title>Genome evolution in the allotetraploid frog Xenopus laevis.</title>
        <authorList>
            <person name="Session A.M."/>
            <person name="Uno Y."/>
            <person name="Kwon T."/>
            <person name="Chapman J.A."/>
            <person name="Toyoda A."/>
            <person name="Takahashi S."/>
            <person name="Fukui A."/>
            <person name="Hikosaka A."/>
            <person name="Suzuki A."/>
            <person name="Kondo M."/>
            <person name="van Heeringen S.J."/>
            <person name="Quigley I."/>
            <person name="Heinz S."/>
            <person name="Ogino H."/>
            <person name="Ochi H."/>
            <person name="Hellsten U."/>
            <person name="Lyons J.B."/>
            <person name="Simakov O."/>
            <person name="Putnam N."/>
            <person name="Stites J."/>
            <person name="Kuroki Y."/>
            <person name="Tanaka T."/>
            <person name="Michiue T."/>
            <person name="Watanabe M."/>
            <person name="Bogdanovic O."/>
            <person name="Lister R."/>
            <person name="Georgiou G."/>
            <person name="Paranjpe S.S."/>
            <person name="van Kruijsbergen I."/>
            <person name="Shu S."/>
            <person name="Carlson J."/>
            <person name="Kinoshita T."/>
            <person name="Ohta Y."/>
            <person name="Mawaribuchi S."/>
            <person name="Jenkins J."/>
            <person name="Grimwood J."/>
            <person name="Schmutz J."/>
            <person name="Mitros T."/>
            <person name="Mozaffari S.V."/>
            <person name="Suzuki Y."/>
            <person name="Haramoto Y."/>
            <person name="Yamamoto T.S."/>
            <person name="Takagi C."/>
            <person name="Heald R."/>
            <person name="Miller K."/>
            <person name="Haudenschild C."/>
            <person name="Kitzman J."/>
            <person name="Nakayama T."/>
            <person name="Izutsu Y."/>
            <person name="Robert J."/>
            <person name="Fortriede J."/>
            <person name="Burns K."/>
            <person name="Lotay V."/>
            <person name="Karimi K."/>
            <person name="Yasuoka Y."/>
            <person name="Dichmann D.S."/>
            <person name="Flajnik M.F."/>
            <person name="Houston D.W."/>
            <person name="Shendure J."/>
            <person name="DuPasquier L."/>
            <person name="Vize P.D."/>
            <person name="Zorn A.M."/>
            <person name="Ito M."/>
            <person name="Marcotte E.M."/>
            <person name="Wallingford J.B."/>
            <person name="Ito Y."/>
            <person name="Asashima M."/>
            <person name="Ueno N."/>
            <person name="Matsuda Y."/>
            <person name="Veenstra G.J."/>
            <person name="Fujiyama A."/>
            <person name="Harland R.M."/>
            <person name="Taira M."/>
            <person name="Rokhsar D.S."/>
        </authorList>
    </citation>
    <scope>NUCLEOTIDE SEQUENCE [LARGE SCALE GENOMIC DNA]</scope>
    <source>
        <strain evidence="3">J</strain>
    </source>
</reference>